<keyword evidence="4" id="KW-1185">Reference proteome</keyword>
<feature type="transmembrane region" description="Helical" evidence="2">
    <location>
        <begin position="37"/>
        <end position="58"/>
    </location>
</feature>
<dbReference type="AlphaFoldDB" id="A0A286G667"/>
<protein>
    <recommendedName>
        <fullName evidence="5">Holin-X, holin superfamily III</fullName>
    </recommendedName>
</protein>
<dbReference type="EMBL" id="OCNJ01000001">
    <property type="protein sequence ID" value="SOD91050.1"/>
    <property type="molecule type" value="Genomic_DNA"/>
</dbReference>
<dbReference type="Proteomes" id="UP000219621">
    <property type="component" value="Unassembled WGS sequence"/>
</dbReference>
<sequence length="194" mass="19819">MIARLMALLALRERAKVAIHNAQEAAVEAAVRIAIKIVAAIFLLIGFIYGTIALYLWLATLLDAWAAMAIVAGIVLALGLVVLMLGGGSGKEAHGHGAAGERPVRPHPAPTAAGRTRGAPPSAMASDDPMAALAAKAQMAGITVSEQLRRNPEMAVAAAVATGFLIGRSAGARKLLLAGLSAALGAQASNRREH</sequence>
<evidence type="ECO:0008006" key="5">
    <source>
        <dbReference type="Google" id="ProtNLM"/>
    </source>
</evidence>
<name>A0A286G667_9PROT</name>
<reference evidence="3 4" key="1">
    <citation type="submission" date="2017-09" db="EMBL/GenBank/DDBJ databases">
        <authorList>
            <person name="Ehlers B."/>
            <person name="Leendertz F.H."/>
        </authorList>
    </citation>
    <scope>NUCLEOTIDE SEQUENCE [LARGE SCALE GENOMIC DNA]</scope>
    <source>
        <strain evidence="3 4">USBA 140</strain>
    </source>
</reference>
<evidence type="ECO:0000313" key="3">
    <source>
        <dbReference type="EMBL" id="SOD91050.1"/>
    </source>
</evidence>
<keyword evidence="2" id="KW-1133">Transmembrane helix</keyword>
<proteinExistence type="predicted"/>
<evidence type="ECO:0000313" key="4">
    <source>
        <dbReference type="Proteomes" id="UP000219621"/>
    </source>
</evidence>
<feature type="region of interest" description="Disordered" evidence="1">
    <location>
        <begin position="94"/>
        <end position="124"/>
    </location>
</feature>
<organism evidence="3 4">
    <name type="scientific">Caenispirillum bisanense</name>
    <dbReference type="NCBI Taxonomy" id="414052"/>
    <lineage>
        <taxon>Bacteria</taxon>
        <taxon>Pseudomonadati</taxon>
        <taxon>Pseudomonadota</taxon>
        <taxon>Alphaproteobacteria</taxon>
        <taxon>Rhodospirillales</taxon>
        <taxon>Novispirillaceae</taxon>
        <taxon>Caenispirillum</taxon>
    </lineage>
</organism>
<gene>
    <name evidence="3" type="ORF">SAMN05421508_101784</name>
</gene>
<evidence type="ECO:0000256" key="1">
    <source>
        <dbReference type="SAM" id="MobiDB-lite"/>
    </source>
</evidence>
<evidence type="ECO:0000256" key="2">
    <source>
        <dbReference type="SAM" id="Phobius"/>
    </source>
</evidence>
<dbReference type="RefSeq" id="WP_097277640.1">
    <property type="nucleotide sequence ID" value="NZ_OCNJ01000001.1"/>
</dbReference>
<accession>A0A286G667</accession>
<feature type="transmembrane region" description="Helical" evidence="2">
    <location>
        <begin position="64"/>
        <end position="85"/>
    </location>
</feature>
<keyword evidence="2" id="KW-0812">Transmembrane</keyword>
<keyword evidence="2" id="KW-0472">Membrane</keyword>